<dbReference type="AlphaFoldDB" id="A0AAV0NPN1"/>
<dbReference type="Proteomes" id="UP001154282">
    <property type="component" value="Unassembled WGS sequence"/>
</dbReference>
<evidence type="ECO:0000313" key="3">
    <source>
        <dbReference type="Proteomes" id="UP001154282"/>
    </source>
</evidence>
<gene>
    <name evidence="2" type="ORF">LITE_LOCUS34498</name>
</gene>
<feature type="region of interest" description="Disordered" evidence="1">
    <location>
        <begin position="1"/>
        <end position="95"/>
    </location>
</feature>
<evidence type="ECO:0000313" key="2">
    <source>
        <dbReference type="EMBL" id="CAI0460524.1"/>
    </source>
</evidence>
<feature type="compositionally biased region" description="Basic and acidic residues" evidence="1">
    <location>
        <begin position="1"/>
        <end position="10"/>
    </location>
</feature>
<reference evidence="2" key="1">
    <citation type="submission" date="2022-08" db="EMBL/GenBank/DDBJ databases">
        <authorList>
            <person name="Gutierrez-Valencia J."/>
        </authorList>
    </citation>
    <scope>NUCLEOTIDE SEQUENCE</scope>
</reference>
<keyword evidence="3" id="KW-1185">Reference proteome</keyword>
<proteinExistence type="predicted"/>
<evidence type="ECO:0000256" key="1">
    <source>
        <dbReference type="SAM" id="MobiDB-lite"/>
    </source>
</evidence>
<accession>A0AAV0NPN1</accession>
<organism evidence="2 3">
    <name type="scientific">Linum tenue</name>
    <dbReference type="NCBI Taxonomy" id="586396"/>
    <lineage>
        <taxon>Eukaryota</taxon>
        <taxon>Viridiplantae</taxon>
        <taxon>Streptophyta</taxon>
        <taxon>Embryophyta</taxon>
        <taxon>Tracheophyta</taxon>
        <taxon>Spermatophyta</taxon>
        <taxon>Magnoliopsida</taxon>
        <taxon>eudicotyledons</taxon>
        <taxon>Gunneridae</taxon>
        <taxon>Pentapetalae</taxon>
        <taxon>rosids</taxon>
        <taxon>fabids</taxon>
        <taxon>Malpighiales</taxon>
        <taxon>Linaceae</taxon>
        <taxon>Linum</taxon>
    </lineage>
</organism>
<protein>
    <submittedName>
        <fullName evidence="2">Uncharacterized protein</fullName>
    </submittedName>
</protein>
<dbReference type="EMBL" id="CAMGYJ010000008">
    <property type="protein sequence ID" value="CAI0460524.1"/>
    <property type="molecule type" value="Genomic_DNA"/>
</dbReference>
<feature type="compositionally biased region" description="Basic residues" evidence="1">
    <location>
        <begin position="52"/>
        <end position="65"/>
    </location>
</feature>
<comment type="caution">
    <text evidence="2">The sequence shown here is derived from an EMBL/GenBank/DDBJ whole genome shotgun (WGS) entry which is preliminary data.</text>
</comment>
<feature type="compositionally biased region" description="Low complexity" evidence="1">
    <location>
        <begin position="84"/>
        <end position="94"/>
    </location>
</feature>
<sequence length="139" mass="16382">MERRMRDRHPIQRLQLQQQAHRGSCFYPGPRREKHDHHDELPARRGRPRDPHRQHRRGQLRRRRGGVVLRLRSGDGQGSGSQGPRGHVQGGQRLLHLRLHRGYRLGTPRRRGRPVAVAGVRRLRLVRRRRRAGHLRGRG</sequence>
<feature type="compositionally biased region" description="Basic and acidic residues" evidence="1">
    <location>
        <begin position="30"/>
        <end position="51"/>
    </location>
</feature>
<name>A0AAV0NPN1_9ROSI</name>